<dbReference type="Gene3D" id="1.10.10.10">
    <property type="entry name" value="Winged helix-like DNA-binding domain superfamily/Winged helix DNA-binding domain"/>
    <property type="match status" value="1"/>
</dbReference>
<protein>
    <submittedName>
        <fullName evidence="5">Transcriptional regulator</fullName>
    </submittedName>
</protein>
<dbReference type="InterPro" id="IPR000835">
    <property type="entry name" value="HTH_MarR-typ"/>
</dbReference>
<evidence type="ECO:0000256" key="3">
    <source>
        <dbReference type="ARBA" id="ARBA00023163"/>
    </source>
</evidence>
<dbReference type="SUPFAM" id="SSF46785">
    <property type="entry name" value="Winged helix' DNA-binding domain"/>
    <property type="match status" value="1"/>
</dbReference>
<dbReference type="Pfam" id="PF01047">
    <property type="entry name" value="MarR"/>
    <property type="match status" value="1"/>
</dbReference>
<dbReference type="GO" id="GO:0003700">
    <property type="term" value="F:DNA-binding transcription factor activity"/>
    <property type="evidence" value="ECO:0007669"/>
    <property type="project" value="InterPro"/>
</dbReference>
<dbReference type="InParanoid" id="A0A3G9JQY2"/>
<evidence type="ECO:0000256" key="1">
    <source>
        <dbReference type="ARBA" id="ARBA00023015"/>
    </source>
</evidence>
<reference evidence="5 6" key="1">
    <citation type="submission" date="2018-11" db="EMBL/GenBank/DDBJ databases">
        <title>Novel Erysipelotrichaceae bacterium isolated from small intestine of a swine.</title>
        <authorList>
            <person name="Kim J.S."/>
            <person name="Choe H."/>
            <person name="Lee Y.R."/>
            <person name="Kim K.M."/>
            <person name="Park D.S."/>
        </authorList>
    </citation>
    <scope>NUCLEOTIDE SEQUENCE [LARGE SCALE GENOMIC DNA]</scope>
    <source>
        <strain evidence="5 6">SG0102</strain>
    </source>
</reference>
<dbReference type="EMBL" id="AP019309">
    <property type="protein sequence ID" value="BBH25214.1"/>
    <property type="molecule type" value="Genomic_DNA"/>
</dbReference>
<keyword evidence="1" id="KW-0805">Transcription regulation</keyword>
<evidence type="ECO:0000313" key="5">
    <source>
        <dbReference type="EMBL" id="BBH25214.1"/>
    </source>
</evidence>
<dbReference type="PANTHER" id="PTHR42756">
    <property type="entry name" value="TRANSCRIPTIONAL REGULATOR, MARR"/>
    <property type="match status" value="1"/>
</dbReference>
<dbReference type="PRINTS" id="PR00598">
    <property type="entry name" value="HTHMARR"/>
</dbReference>
<dbReference type="SMART" id="SM00347">
    <property type="entry name" value="HTH_MARR"/>
    <property type="match status" value="1"/>
</dbReference>
<dbReference type="InterPro" id="IPR036388">
    <property type="entry name" value="WH-like_DNA-bd_sf"/>
</dbReference>
<gene>
    <name evidence="5" type="ORF">SG0102_01480</name>
</gene>
<keyword evidence="3" id="KW-0804">Transcription</keyword>
<accession>A0A3G9JQY2</accession>
<dbReference type="FunCoup" id="A0A3G9JQY2">
    <property type="interactions" value="20"/>
</dbReference>
<evidence type="ECO:0000313" key="6">
    <source>
        <dbReference type="Proteomes" id="UP000268059"/>
    </source>
</evidence>
<keyword evidence="2" id="KW-0238">DNA-binding</keyword>
<sequence>MDKTSLRNREIINDFLVNMFYQIIDIENAYMKHHGIGDLSVTELKLLDIASSLKRPAMTDIANRVHLTNGTITSAIKKLEKKGYAHRVQDANDKRIYRVKLTANGKKAVKYHVAFFDEMVDAVCNHEELGSDKMLIGTLSRLSVFFDSMKEEVS</sequence>
<name>A0A3G9JQY2_9FIRM</name>
<evidence type="ECO:0000259" key="4">
    <source>
        <dbReference type="PROSITE" id="PS50995"/>
    </source>
</evidence>
<dbReference type="GO" id="GO:0003677">
    <property type="term" value="F:DNA binding"/>
    <property type="evidence" value="ECO:0007669"/>
    <property type="project" value="UniProtKB-KW"/>
</dbReference>
<organism evidence="5 6">
    <name type="scientific">Intestinibaculum porci</name>
    <dbReference type="NCBI Taxonomy" id="2487118"/>
    <lineage>
        <taxon>Bacteria</taxon>
        <taxon>Bacillati</taxon>
        <taxon>Bacillota</taxon>
        <taxon>Erysipelotrichia</taxon>
        <taxon>Erysipelotrichales</taxon>
        <taxon>Erysipelotrichaceae</taxon>
        <taxon>Intestinibaculum</taxon>
    </lineage>
</organism>
<feature type="domain" description="HTH marR-type" evidence="4">
    <location>
        <begin position="1"/>
        <end position="154"/>
    </location>
</feature>
<dbReference type="AlphaFoldDB" id="A0A3G9JQY2"/>
<dbReference type="InterPro" id="IPR036390">
    <property type="entry name" value="WH_DNA-bd_sf"/>
</dbReference>
<evidence type="ECO:0000256" key="2">
    <source>
        <dbReference type="ARBA" id="ARBA00023125"/>
    </source>
</evidence>
<dbReference type="PROSITE" id="PS50995">
    <property type="entry name" value="HTH_MARR_2"/>
    <property type="match status" value="1"/>
</dbReference>
<dbReference type="Proteomes" id="UP000268059">
    <property type="component" value="Chromosome"/>
</dbReference>
<keyword evidence="6" id="KW-1185">Reference proteome</keyword>
<dbReference type="KEGG" id="ebm:SG0102_01480"/>
<proteinExistence type="predicted"/>
<dbReference type="RefSeq" id="WP_125118184.1">
    <property type="nucleotide sequence ID" value="NZ_AP019309.1"/>
</dbReference>
<dbReference type="OrthoDB" id="5461037at2"/>
<dbReference type="PANTHER" id="PTHR42756:SF1">
    <property type="entry name" value="TRANSCRIPTIONAL REPRESSOR OF EMRAB OPERON"/>
    <property type="match status" value="1"/>
</dbReference>